<dbReference type="UniPathway" id="UPA00275">
    <property type="reaction ID" value="UER00399"/>
</dbReference>
<keyword evidence="4" id="KW-0460">Magnesium</keyword>
<dbReference type="GO" id="GO:0008686">
    <property type="term" value="F:3,4-dihydroxy-2-butanone-4-phosphate synthase activity"/>
    <property type="evidence" value="ECO:0007669"/>
    <property type="project" value="UniProtKB-EC"/>
</dbReference>
<dbReference type="RefSeq" id="XP_040661351.1">
    <property type="nucleotide sequence ID" value="XM_040800468.1"/>
</dbReference>
<protein>
    <recommendedName>
        <fullName evidence="4">3,4-dihydroxy-2-butanone 4-phosphate synthase</fullName>
        <shortName evidence="4">DHBP synthase</shortName>
        <ecNumber evidence="4">4.1.99.12</ecNumber>
    </recommendedName>
</protein>
<dbReference type="STRING" id="98403.A0A151GY07"/>
<dbReference type="PANTHER" id="PTHR21327">
    <property type="entry name" value="GTP CYCLOHYDROLASE II-RELATED"/>
    <property type="match status" value="1"/>
</dbReference>
<evidence type="ECO:0000256" key="3">
    <source>
        <dbReference type="ARBA" id="ARBA00022723"/>
    </source>
</evidence>
<organism evidence="5 6">
    <name type="scientific">Drechmeria coniospora</name>
    <name type="common">Nematophagous fungus</name>
    <name type="synonym">Meria coniospora</name>
    <dbReference type="NCBI Taxonomy" id="98403"/>
    <lineage>
        <taxon>Eukaryota</taxon>
        <taxon>Fungi</taxon>
        <taxon>Dikarya</taxon>
        <taxon>Ascomycota</taxon>
        <taxon>Pezizomycotina</taxon>
        <taxon>Sordariomycetes</taxon>
        <taxon>Hypocreomycetidae</taxon>
        <taxon>Hypocreales</taxon>
        <taxon>Ophiocordycipitaceae</taxon>
        <taxon>Drechmeria</taxon>
    </lineage>
</organism>
<proteinExistence type="inferred from homology"/>
<dbReference type="GO" id="GO:0005829">
    <property type="term" value="C:cytosol"/>
    <property type="evidence" value="ECO:0007669"/>
    <property type="project" value="TreeGrafter"/>
</dbReference>
<dbReference type="PANTHER" id="PTHR21327:SF18">
    <property type="entry name" value="3,4-DIHYDROXY-2-BUTANONE 4-PHOSPHATE SYNTHASE"/>
    <property type="match status" value="1"/>
</dbReference>
<gene>
    <name evidence="5" type="ORF">DCS_03144</name>
</gene>
<dbReference type="EMBL" id="LAYC01000001">
    <property type="protein sequence ID" value="KYK61999.1"/>
    <property type="molecule type" value="Genomic_DNA"/>
</dbReference>
<dbReference type="Proteomes" id="UP000076580">
    <property type="component" value="Chromosome 01"/>
</dbReference>
<keyword evidence="2 4" id="KW-0686">Riboflavin biosynthesis</keyword>
<evidence type="ECO:0000313" key="6">
    <source>
        <dbReference type="Proteomes" id="UP000076580"/>
    </source>
</evidence>
<comment type="catalytic activity">
    <reaction evidence="4">
        <text>D-ribulose 5-phosphate = (2S)-2-hydroxy-3-oxobutyl phosphate + formate + H(+)</text>
        <dbReference type="Rhea" id="RHEA:18457"/>
        <dbReference type="ChEBI" id="CHEBI:15378"/>
        <dbReference type="ChEBI" id="CHEBI:15740"/>
        <dbReference type="ChEBI" id="CHEBI:58121"/>
        <dbReference type="ChEBI" id="CHEBI:58830"/>
        <dbReference type="EC" id="4.1.99.12"/>
    </reaction>
</comment>
<dbReference type="Pfam" id="PF00926">
    <property type="entry name" value="DHBP_synthase"/>
    <property type="match status" value="1"/>
</dbReference>
<evidence type="ECO:0000256" key="2">
    <source>
        <dbReference type="ARBA" id="ARBA00022619"/>
    </source>
</evidence>
<comment type="subunit">
    <text evidence="4">Homodimer.</text>
</comment>
<dbReference type="SUPFAM" id="SSF55821">
    <property type="entry name" value="YrdC/RibB"/>
    <property type="match status" value="1"/>
</dbReference>
<comment type="cofactor">
    <cofactor evidence="4">
        <name>Mg(2+)</name>
        <dbReference type="ChEBI" id="CHEBI:18420"/>
    </cofactor>
    <cofactor evidence="4">
        <name>Mn(2+)</name>
        <dbReference type="ChEBI" id="CHEBI:29035"/>
    </cofactor>
    <text evidence="4">Binds 2 divalent metal cations per subunit. Magnesium or manganese.</text>
</comment>
<reference evidence="5 6" key="1">
    <citation type="journal article" date="2016" name="Sci. Rep.">
        <title>Insights into Adaptations to a Near-Obligate Nematode Endoparasitic Lifestyle from the Finished Genome of Drechmeria coniospora.</title>
        <authorList>
            <person name="Zhang L."/>
            <person name="Zhou Z."/>
            <person name="Guo Q."/>
            <person name="Fokkens L."/>
            <person name="Miskei M."/>
            <person name="Pocsi I."/>
            <person name="Zhang W."/>
            <person name="Chen M."/>
            <person name="Wang L."/>
            <person name="Sun Y."/>
            <person name="Donzelli B.G."/>
            <person name="Gibson D.M."/>
            <person name="Nelson D.R."/>
            <person name="Luo J.G."/>
            <person name="Rep M."/>
            <person name="Liu H."/>
            <person name="Yang S."/>
            <person name="Wang J."/>
            <person name="Krasnoff S.B."/>
            <person name="Xu Y."/>
            <person name="Molnar I."/>
            <person name="Lin M."/>
        </authorList>
    </citation>
    <scope>NUCLEOTIDE SEQUENCE [LARGE SCALE GENOMIC DNA]</scope>
    <source>
        <strain evidence="5 6">ARSEF 6962</strain>
    </source>
</reference>
<evidence type="ECO:0000256" key="4">
    <source>
        <dbReference type="RuleBase" id="RU003843"/>
    </source>
</evidence>
<keyword evidence="6" id="KW-1185">Reference proteome</keyword>
<keyword evidence="4" id="KW-0464">Manganese</keyword>
<dbReference type="InterPro" id="IPR017945">
    <property type="entry name" value="DHBP_synth_RibB-like_a/b_dom"/>
</dbReference>
<evidence type="ECO:0000313" key="5">
    <source>
        <dbReference type="EMBL" id="KYK61999.1"/>
    </source>
</evidence>
<dbReference type="GO" id="GO:0046872">
    <property type="term" value="F:metal ion binding"/>
    <property type="evidence" value="ECO:0007669"/>
    <property type="project" value="UniProtKB-KW"/>
</dbReference>
<dbReference type="Gene3D" id="3.90.870.10">
    <property type="entry name" value="DHBP synthase"/>
    <property type="match status" value="1"/>
</dbReference>
<dbReference type="InterPro" id="IPR000422">
    <property type="entry name" value="DHBP_synthase_RibB"/>
</dbReference>
<dbReference type="OrthoDB" id="60371at2759"/>
<dbReference type="FunCoup" id="A0A151GY07">
    <property type="interactions" value="110"/>
</dbReference>
<dbReference type="AlphaFoldDB" id="A0A151GY07"/>
<dbReference type="GeneID" id="63715787"/>
<dbReference type="InParanoid" id="A0A151GY07"/>
<accession>A0A151GY07</accession>
<comment type="similarity">
    <text evidence="4">Belongs to the DHBP synthase family.</text>
</comment>
<name>A0A151GY07_DRECN</name>
<sequence length="237" mass="25195">MTVSKDRKPAGVASIEETIGAFARGEFVIVFDSHGENEGDLMIAAEDMTSGKMAFMVKHTSGFICAPIPQSRADELGLPLMVKENADPNSAAFSVTVDGVHPSISTGISAEDRARTCRLLADPASTPMTFGRPGHILPLRAVDEGIRRRQGHTEAVVELCRLAGKHLAGVLGEMVLDGDADPDGKTEYVGGRMMIRNDCLAFGKRWGIKVCTMEDLVAYVEGEYGQLAAVGSNCPAG</sequence>
<comment type="caution">
    <text evidence="5">The sequence shown here is derived from an EMBL/GenBank/DDBJ whole genome shotgun (WGS) entry which is preliminary data.</text>
</comment>
<comment type="pathway">
    <text evidence="1 4">Cofactor biosynthesis; riboflavin biosynthesis; 2-hydroxy-3-oxobutyl phosphate from D-ribulose 5-phosphate: step 1/1.</text>
</comment>
<dbReference type="NCBIfam" id="TIGR00506">
    <property type="entry name" value="ribB"/>
    <property type="match status" value="1"/>
</dbReference>
<dbReference type="GO" id="GO:0009231">
    <property type="term" value="P:riboflavin biosynthetic process"/>
    <property type="evidence" value="ECO:0007669"/>
    <property type="project" value="UniProtKB-UniPathway"/>
</dbReference>
<keyword evidence="4" id="KW-0456">Lyase</keyword>
<evidence type="ECO:0000256" key="1">
    <source>
        <dbReference type="ARBA" id="ARBA00004904"/>
    </source>
</evidence>
<keyword evidence="3 4" id="KW-0479">Metal-binding</keyword>
<comment type="function">
    <text evidence="4">Catalyzes the conversion of D-ribulose 5-phosphate to formate and 3,4-dihydroxy-2-butanone 4-phosphate.</text>
</comment>
<dbReference type="EC" id="4.1.99.12" evidence="4"/>
<dbReference type="GO" id="GO:0005758">
    <property type="term" value="C:mitochondrial intermembrane space"/>
    <property type="evidence" value="ECO:0007669"/>
    <property type="project" value="TreeGrafter"/>
</dbReference>